<keyword evidence="1" id="KW-0732">Signal</keyword>
<organism evidence="2 3">
    <name type="scientific">Marinobacter xestospongiae</name>
    <dbReference type="NCBI Taxonomy" id="994319"/>
    <lineage>
        <taxon>Bacteria</taxon>
        <taxon>Pseudomonadati</taxon>
        <taxon>Pseudomonadota</taxon>
        <taxon>Gammaproteobacteria</taxon>
        <taxon>Pseudomonadales</taxon>
        <taxon>Marinobacteraceae</taxon>
        <taxon>Marinobacter</taxon>
    </lineage>
</organism>
<name>A0ABU3VT32_9GAMM</name>
<dbReference type="Proteomes" id="UP001269819">
    <property type="component" value="Unassembled WGS sequence"/>
</dbReference>
<protein>
    <submittedName>
        <fullName evidence="2">Uncharacterized protein</fullName>
    </submittedName>
</protein>
<accession>A0ABU3VT32</accession>
<dbReference type="EMBL" id="JAWIIJ010000001">
    <property type="protein sequence ID" value="MDV2077428.1"/>
    <property type="molecule type" value="Genomic_DNA"/>
</dbReference>
<sequence length="147" mass="16418">MIPTRTLFALASLSLFMGCSSVPTDQASATVVPQTATSKPEQDALMDVRRDFVPHLWSDHKFVAGTAEQCARRGEDSLRLLGFDHVVRNGTFVYGNFFGEFSGNRAAVKCVAMADRTFAYTMVAGPRVKLVERLRNEIVWRLDTRED</sequence>
<evidence type="ECO:0000256" key="1">
    <source>
        <dbReference type="SAM" id="SignalP"/>
    </source>
</evidence>
<reference evidence="2 3" key="1">
    <citation type="submission" date="2023-10" db="EMBL/GenBank/DDBJ databases">
        <title>Characteristics and mechanism of a salt-tolerant marine origin heterotrophic nitrifying- aerobic denitrifying bacteria Marinobacter xestospongiae HN1.</title>
        <authorList>
            <person name="Qi R."/>
        </authorList>
    </citation>
    <scope>NUCLEOTIDE SEQUENCE [LARGE SCALE GENOMIC DNA]</scope>
    <source>
        <strain evidence="2 3">HN1</strain>
    </source>
</reference>
<evidence type="ECO:0000313" key="3">
    <source>
        <dbReference type="Proteomes" id="UP001269819"/>
    </source>
</evidence>
<dbReference type="RefSeq" id="WP_316972390.1">
    <property type="nucleotide sequence ID" value="NZ_JAWIIJ010000001.1"/>
</dbReference>
<proteinExistence type="predicted"/>
<evidence type="ECO:0000313" key="2">
    <source>
        <dbReference type="EMBL" id="MDV2077428.1"/>
    </source>
</evidence>
<gene>
    <name evidence="2" type="ORF">RYS15_01980</name>
</gene>
<keyword evidence="3" id="KW-1185">Reference proteome</keyword>
<feature type="chain" id="PRO_5046079335" evidence="1">
    <location>
        <begin position="28"/>
        <end position="147"/>
    </location>
</feature>
<comment type="caution">
    <text evidence="2">The sequence shown here is derived from an EMBL/GenBank/DDBJ whole genome shotgun (WGS) entry which is preliminary data.</text>
</comment>
<dbReference type="PROSITE" id="PS51257">
    <property type="entry name" value="PROKAR_LIPOPROTEIN"/>
    <property type="match status" value="1"/>
</dbReference>
<feature type="signal peptide" evidence="1">
    <location>
        <begin position="1"/>
        <end position="27"/>
    </location>
</feature>